<sequence>MHRLLYKLLVAGILATTPSTASPQPLLGDIIPELPKLPKLLPEQAVLKLFPERTCTKDDLHTEEVHLTSDKCVFIKCLIGPTALFAGAKAQLISATGVLENLNGGCTVDLYERAGCEGTQFYTIGGSSTQESVCNSFLNKALVGKYEDYSGSAMLKCPI</sequence>
<dbReference type="AlphaFoldDB" id="A0A0F4G5N8"/>
<dbReference type="EMBL" id="LAFY01005818">
    <property type="protein sequence ID" value="KJX92367.1"/>
    <property type="molecule type" value="Genomic_DNA"/>
</dbReference>
<keyword evidence="3" id="KW-1185">Reference proteome</keyword>
<reference evidence="2 3" key="1">
    <citation type="submission" date="2015-03" db="EMBL/GenBank/DDBJ databases">
        <title>RNA-seq based gene annotation and comparative genomics of four Zymoseptoria species reveal species-specific pathogenicity related genes and transposable element activity.</title>
        <authorList>
            <person name="Grandaubert J."/>
            <person name="Bhattacharyya A."/>
            <person name="Stukenbrock E.H."/>
        </authorList>
    </citation>
    <scope>NUCLEOTIDE SEQUENCE [LARGE SCALE GENOMIC DNA]</scope>
    <source>
        <strain evidence="2 3">Zb18110</strain>
    </source>
</reference>
<gene>
    <name evidence="2" type="ORF">TI39_contig5863g00001</name>
</gene>
<organism evidence="2 3">
    <name type="scientific">Zymoseptoria brevis</name>
    <dbReference type="NCBI Taxonomy" id="1047168"/>
    <lineage>
        <taxon>Eukaryota</taxon>
        <taxon>Fungi</taxon>
        <taxon>Dikarya</taxon>
        <taxon>Ascomycota</taxon>
        <taxon>Pezizomycotina</taxon>
        <taxon>Dothideomycetes</taxon>
        <taxon>Dothideomycetidae</taxon>
        <taxon>Mycosphaerellales</taxon>
        <taxon>Mycosphaerellaceae</taxon>
        <taxon>Zymoseptoria</taxon>
    </lineage>
</organism>
<accession>A0A0F4G5N8</accession>
<protein>
    <submittedName>
        <fullName evidence="2">Uncharacterized protein</fullName>
    </submittedName>
</protein>
<feature type="chain" id="PRO_5002468172" evidence="1">
    <location>
        <begin position="24"/>
        <end position="159"/>
    </location>
</feature>
<evidence type="ECO:0000313" key="2">
    <source>
        <dbReference type="EMBL" id="KJX92367.1"/>
    </source>
</evidence>
<feature type="signal peptide" evidence="1">
    <location>
        <begin position="1"/>
        <end position="23"/>
    </location>
</feature>
<dbReference type="Proteomes" id="UP000033647">
    <property type="component" value="Unassembled WGS sequence"/>
</dbReference>
<keyword evidence="1" id="KW-0732">Signal</keyword>
<comment type="caution">
    <text evidence="2">The sequence shown here is derived from an EMBL/GenBank/DDBJ whole genome shotgun (WGS) entry which is preliminary data.</text>
</comment>
<evidence type="ECO:0000313" key="3">
    <source>
        <dbReference type="Proteomes" id="UP000033647"/>
    </source>
</evidence>
<name>A0A0F4G5N8_9PEZI</name>
<evidence type="ECO:0000256" key="1">
    <source>
        <dbReference type="SAM" id="SignalP"/>
    </source>
</evidence>
<proteinExistence type="predicted"/>